<proteinExistence type="predicted"/>
<evidence type="ECO:0000313" key="1">
    <source>
        <dbReference type="EMBL" id="XCH44168.1"/>
    </source>
</evidence>
<reference evidence="1" key="1">
    <citation type="submission" date="2024-05" db="EMBL/GenBank/DDBJ databases">
        <authorList>
            <person name="Angeles D.G."/>
            <person name="Arvik A.J."/>
            <person name="Ashton K.E."/>
            <person name="Baker A.G."/>
            <person name="Benitez E."/>
            <person name="Boateng E.S."/>
            <person name="Bopp L.A."/>
            <person name="Canales M.Y."/>
            <person name="Cho C.S."/>
            <person name="Denby A.C."/>
            <person name="Ferrell L.E."/>
            <person name="Gates K.A."/>
            <person name="Goitom S."/>
            <person name="Griffith A.H."/>
            <person name="Hassan A.M."/>
            <person name="James S.C."/>
            <person name="Javed S.A."/>
            <person name="Jordan A.B."/>
            <person name="Kershner D.C."/>
            <person name="Kudva A.P."/>
            <person name="Liu S."/>
            <person name="Loosemore S.B."/>
            <person name="Lyle H.E."/>
            <person name="Mahmud R."/>
            <person name="Martey A."/>
            <person name="Martin B.S."/>
            <person name="Martin C.E."/>
            <person name="Martin G.J."/>
            <person name="McClellan E."/>
            <person name="Paladino M.R."/>
            <person name="Papa A.R."/>
            <person name="Perez K."/>
            <person name="Rhodes B.E."/>
            <person name="Riddervold E.J."/>
            <person name="Roudabush H."/>
            <person name="Ruiz I.A."/>
            <person name="Russell E.L."/>
            <person name="Sams C.E."/>
            <person name="Shin S."/>
            <person name="Smith G.L."/>
            <person name="Snowman J.L."/>
            <person name="Timberlake T."/>
            <person name="Tucker Z.R."/>
            <person name="Vashistha N."/>
            <person name="Voshell S.M."/>
            <person name="Vuppala S."/>
            <person name="Wallace A.L."/>
            <person name="Ko C."/>
            <person name="Russell D.A."/>
            <person name="Jacobs-Sera D."/>
            <person name="Hatfull G.F."/>
        </authorList>
    </citation>
    <scope>NUCLEOTIDE SEQUENCE</scope>
</reference>
<organism evidence="1">
    <name type="scientific">Mycobacterium phage TwoPeat</name>
    <dbReference type="NCBI Taxonomy" id="3158882"/>
    <lineage>
        <taxon>Viruses</taxon>
        <taxon>Duplodnaviria</taxon>
        <taxon>Heunggongvirae</taxon>
        <taxon>Uroviricota</taxon>
        <taxon>Caudoviricetes</taxon>
    </lineage>
</organism>
<accession>A0AAU8GR59</accession>
<name>A0AAU8GR59_9CAUD</name>
<protein>
    <submittedName>
        <fullName evidence="1">Uncharacterized protein</fullName>
    </submittedName>
</protein>
<sequence length="98" mass="10110">MLRTIAAAGILVAGLGLGVAPISQAAPAHCHNHGSGHGQIYKHACATGSGGAGADWKMVKNADGTPKTVMKDGKPHKLYKCKRHCGGGRYAKTTTEPY</sequence>
<gene>
    <name evidence="1" type="primary">37</name>
    <name evidence="1" type="ORF">SEA_TWOPEAT_37</name>
</gene>
<dbReference type="EMBL" id="PP758915">
    <property type="protein sequence ID" value="XCH44168.1"/>
    <property type="molecule type" value="Genomic_DNA"/>
</dbReference>